<comment type="caution">
    <text evidence="9">The sequence shown here is derived from an EMBL/GenBank/DDBJ whole genome shotgun (WGS) entry which is preliminary data.</text>
</comment>
<dbReference type="SUPFAM" id="SSF160059">
    <property type="entry name" value="PriA/YqbF domain"/>
    <property type="match status" value="1"/>
</dbReference>
<dbReference type="GO" id="GO:0000811">
    <property type="term" value="C:GINS complex"/>
    <property type="evidence" value="ECO:0007669"/>
    <property type="project" value="TreeGrafter"/>
</dbReference>
<dbReference type="Pfam" id="PF05916">
    <property type="entry name" value="Sld5"/>
    <property type="match status" value="1"/>
</dbReference>
<comment type="similarity">
    <text evidence="2 6">Belongs to the GINS2/PSF2 family.</text>
</comment>
<dbReference type="Proteomes" id="UP000298663">
    <property type="component" value="Unassembled WGS sequence"/>
</dbReference>
<dbReference type="Pfam" id="PF25005">
    <property type="entry name" value="PSF2_N"/>
    <property type="match status" value="1"/>
</dbReference>
<dbReference type="InterPro" id="IPR021151">
    <property type="entry name" value="GINS_A"/>
</dbReference>
<reference evidence="9 10" key="1">
    <citation type="journal article" date="2015" name="Genome Biol.">
        <title>Comparative genomics of Steinernema reveals deeply conserved gene regulatory networks.</title>
        <authorList>
            <person name="Dillman A.R."/>
            <person name="Macchietto M."/>
            <person name="Porter C.F."/>
            <person name="Rogers A."/>
            <person name="Williams B."/>
            <person name="Antoshechkin I."/>
            <person name="Lee M.M."/>
            <person name="Goodwin Z."/>
            <person name="Lu X."/>
            <person name="Lewis E.E."/>
            <person name="Goodrich-Blair H."/>
            <person name="Stock S.P."/>
            <person name="Adams B.J."/>
            <person name="Sternberg P.W."/>
            <person name="Mortazavi A."/>
        </authorList>
    </citation>
    <scope>NUCLEOTIDE SEQUENCE [LARGE SCALE GENOMIC DNA]</scope>
    <source>
        <strain evidence="9 10">ALL</strain>
    </source>
</reference>
<evidence type="ECO:0000256" key="2">
    <source>
        <dbReference type="ARBA" id="ARBA00010565"/>
    </source>
</evidence>
<accession>A0A4U5P8W3</accession>
<proteinExistence type="inferred from homology"/>
<evidence type="ECO:0000256" key="3">
    <source>
        <dbReference type="ARBA" id="ARBA00022705"/>
    </source>
</evidence>
<feature type="domain" description="GINS subunit" evidence="7">
    <location>
        <begin position="65"/>
        <end position="153"/>
    </location>
</feature>
<dbReference type="Gene3D" id="3.40.5.50">
    <property type="match status" value="1"/>
</dbReference>
<dbReference type="OrthoDB" id="1938138at2759"/>
<dbReference type="InterPro" id="IPR007257">
    <property type="entry name" value="GINS_Psf2"/>
</dbReference>
<evidence type="ECO:0000259" key="8">
    <source>
        <dbReference type="Pfam" id="PF25005"/>
    </source>
</evidence>
<dbReference type="EMBL" id="AZBU02000002">
    <property type="protein sequence ID" value="TKR92688.1"/>
    <property type="molecule type" value="Genomic_DNA"/>
</dbReference>
<keyword evidence="4 6" id="KW-0539">Nucleus</keyword>
<dbReference type="PANTHER" id="PTHR12772:SF0">
    <property type="entry name" value="DNA REPLICATION COMPLEX GINS PROTEIN PSF2"/>
    <property type="match status" value="1"/>
</dbReference>
<keyword evidence="3 6" id="KW-0235">DNA replication</keyword>
<name>A0A4U5P8W3_STECR</name>
<comment type="subcellular location">
    <subcellularLocation>
        <location evidence="1 6">Nucleus</location>
    </subcellularLocation>
</comment>
<dbReference type="PANTHER" id="PTHR12772">
    <property type="entry name" value="DNA REPLICATION COMPLEX GINS PROTEIN PSF2"/>
    <property type="match status" value="1"/>
</dbReference>
<dbReference type="AlphaFoldDB" id="A0A4U5P8W3"/>
<evidence type="ECO:0000256" key="4">
    <source>
        <dbReference type="ARBA" id="ARBA00023242"/>
    </source>
</evidence>
<dbReference type="CDD" id="cd11712">
    <property type="entry name" value="GINS_A_psf2"/>
    <property type="match status" value="1"/>
</dbReference>
<comment type="subunit">
    <text evidence="5">Component of the GINS complex which is a heterotetramer of gins1, gins2, gins3 and gins4.</text>
</comment>
<dbReference type="FunFam" id="3.40.5.50:FF:000001">
    <property type="entry name" value="DNA replication complex GINS protein PSF2"/>
    <property type="match status" value="1"/>
</dbReference>
<dbReference type="InterPro" id="IPR056784">
    <property type="entry name" value="PSF2_N"/>
</dbReference>
<organism evidence="9 10">
    <name type="scientific">Steinernema carpocapsae</name>
    <name type="common">Entomopathogenic nematode</name>
    <dbReference type="NCBI Taxonomy" id="34508"/>
    <lineage>
        <taxon>Eukaryota</taxon>
        <taxon>Metazoa</taxon>
        <taxon>Ecdysozoa</taxon>
        <taxon>Nematoda</taxon>
        <taxon>Chromadorea</taxon>
        <taxon>Rhabditida</taxon>
        <taxon>Tylenchina</taxon>
        <taxon>Panagrolaimomorpha</taxon>
        <taxon>Strongyloidoidea</taxon>
        <taxon>Steinernematidae</taxon>
        <taxon>Steinernema</taxon>
    </lineage>
</organism>
<dbReference type="FunFam" id="1.20.58.1020:FF:000001">
    <property type="entry name" value="DNA replication complex GINS protein PSF2"/>
    <property type="match status" value="1"/>
</dbReference>
<dbReference type="GO" id="GO:0006260">
    <property type="term" value="P:DNA replication"/>
    <property type="evidence" value="ECO:0007669"/>
    <property type="project" value="UniProtKB-KW"/>
</dbReference>
<dbReference type="GO" id="GO:0071162">
    <property type="term" value="C:CMG complex"/>
    <property type="evidence" value="ECO:0007669"/>
    <property type="project" value="UniProtKB-ARBA"/>
</dbReference>
<evidence type="ECO:0000256" key="6">
    <source>
        <dbReference type="PIRNR" id="PIRNR028998"/>
    </source>
</evidence>
<sequence>MDPKQCEFLAENELIEITPHFNEKEMHLVCGDVGEFIAGQMIPVPLWLAIQLKKQKKCTIHPPVWFTVDELKKLVDEEKQDAPFTSIPERFLEITRILFAFAKDDLNDVDQLRTLVQNLWDARDAKMGTSAIRLIQSQENHAQFDNLTQMEIMQSRNVLLVACRKVEELTSLVHKLN</sequence>
<evidence type="ECO:0000256" key="5">
    <source>
        <dbReference type="ARBA" id="ARBA00063134"/>
    </source>
</evidence>
<dbReference type="SUPFAM" id="SSF158573">
    <property type="entry name" value="GINS helical bundle-like"/>
    <property type="match status" value="1"/>
</dbReference>
<feature type="domain" description="DNA replication complex GINS protein PSF2 N-terminal" evidence="8">
    <location>
        <begin position="2"/>
        <end position="60"/>
    </location>
</feature>
<gene>
    <name evidence="9" type="ORF">L596_007293</name>
</gene>
<dbReference type="Gene3D" id="1.20.58.1020">
    <property type="match status" value="1"/>
</dbReference>
<evidence type="ECO:0000313" key="9">
    <source>
        <dbReference type="EMBL" id="TKR92688.1"/>
    </source>
</evidence>
<dbReference type="InterPro" id="IPR036224">
    <property type="entry name" value="GINS_bundle-like_dom_sf"/>
</dbReference>
<protein>
    <recommendedName>
        <fullName evidence="6">DNA replication complex GINS protein PSF2</fullName>
    </recommendedName>
</protein>
<dbReference type="PIRSF" id="PIRSF028998">
    <property type="entry name" value="GINS_Psf2_subgr"/>
    <property type="match status" value="1"/>
</dbReference>
<evidence type="ECO:0000256" key="1">
    <source>
        <dbReference type="ARBA" id="ARBA00004123"/>
    </source>
</evidence>
<dbReference type="CDD" id="cd21694">
    <property type="entry name" value="GINS_B_Psf2"/>
    <property type="match status" value="1"/>
</dbReference>
<dbReference type="STRING" id="34508.A0A4U5P8W3"/>
<keyword evidence="10" id="KW-1185">Reference proteome</keyword>
<evidence type="ECO:0000259" key="7">
    <source>
        <dbReference type="Pfam" id="PF05916"/>
    </source>
</evidence>
<evidence type="ECO:0000313" key="10">
    <source>
        <dbReference type="Proteomes" id="UP000298663"/>
    </source>
</evidence>
<reference evidence="9 10" key="2">
    <citation type="journal article" date="2019" name="G3 (Bethesda)">
        <title>Hybrid Assembly of the Genome of the Entomopathogenic Nematode Steinernema carpocapsae Identifies the X-Chromosome.</title>
        <authorList>
            <person name="Serra L."/>
            <person name="Macchietto M."/>
            <person name="Macias-Munoz A."/>
            <person name="McGill C.J."/>
            <person name="Rodriguez I.M."/>
            <person name="Rodriguez B."/>
            <person name="Murad R."/>
            <person name="Mortazavi A."/>
        </authorList>
    </citation>
    <scope>NUCLEOTIDE SEQUENCE [LARGE SCALE GENOMIC DNA]</scope>
    <source>
        <strain evidence="9 10">ALL</strain>
    </source>
</reference>
<dbReference type="GO" id="GO:0000727">
    <property type="term" value="P:double-strand break repair via break-induced replication"/>
    <property type="evidence" value="ECO:0007669"/>
    <property type="project" value="TreeGrafter"/>
</dbReference>